<comment type="caution">
    <text evidence="7">The sequence shown here is derived from an EMBL/GenBank/DDBJ whole genome shotgun (WGS) entry which is preliminary data.</text>
</comment>
<evidence type="ECO:0000259" key="6">
    <source>
        <dbReference type="Pfam" id="PF01494"/>
    </source>
</evidence>
<evidence type="ECO:0000313" key="8">
    <source>
        <dbReference type="Proteomes" id="UP001056436"/>
    </source>
</evidence>
<dbReference type="InterPro" id="IPR036188">
    <property type="entry name" value="FAD/NAD-bd_sf"/>
</dbReference>
<dbReference type="InterPro" id="IPR050493">
    <property type="entry name" value="FAD-dep_Monooxygenase_BioMet"/>
</dbReference>
<dbReference type="GO" id="GO:0071949">
    <property type="term" value="F:FAD binding"/>
    <property type="evidence" value="ECO:0007669"/>
    <property type="project" value="InterPro"/>
</dbReference>
<proteinExistence type="inferred from homology"/>
<dbReference type="PANTHER" id="PTHR13789:SF172">
    <property type="entry name" value="HYDROXYLASE, PUTATIVE (AFU_ORTHOLOGUE AFUA_1G12410)-RELATED"/>
    <property type="match status" value="1"/>
</dbReference>
<keyword evidence="8" id="KW-1185">Reference proteome</keyword>
<dbReference type="FunFam" id="3.50.50.60:FF:000201">
    <property type="entry name" value="Salicylate hydroxylase protein"/>
    <property type="match status" value="1"/>
</dbReference>
<dbReference type="Pfam" id="PF01494">
    <property type="entry name" value="FAD_binding_3"/>
    <property type="match status" value="1"/>
</dbReference>
<evidence type="ECO:0000313" key="7">
    <source>
        <dbReference type="EMBL" id="KAI3557999.1"/>
    </source>
</evidence>
<dbReference type="PRINTS" id="PR00420">
    <property type="entry name" value="RNGMNOXGNASE"/>
</dbReference>
<keyword evidence="3" id="KW-0274">FAD</keyword>
<dbReference type="AlphaFoldDB" id="A0A9P9XQ48"/>
<keyword evidence="2" id="KW-0285">Flavoprotein</keyword>
<dbReference type="InterPro" id="IPR002938">
    <property type="entry name" value="FAD-bd"/>
</dbReference>
<evidence type="ECO:0000256" key="5">
    <source>
        <dbReference type="ARBA" id="ARBA00023033"/>
    </source>
</evidence>
<organism evidence="7 8">
    <name type="scientific">Colletotrichum abscissum</name>
    <dbReference type="NCBI Taxonomy" id="1671311"/>
    <lineage>
        <taxon>Eukaryota</taxon>
        <taxon>Fungi</taxon>
        <taxon>Dikarya</taxon>
        <taxon>Ascomycota</taxon>
        <taxon>Pezizomycotina</taxon>
        <taxon>Sordariomycetes</taxon>
        <taxon>Hypocreomycetidae</taxon>
        <taxon>Glomerellales</taxon>
        <taxon>Glomerellaceae</taxon>
        <taxon>Colletotrichum</taxon>
        <taxon>Colletotrichum acutatum species complex</taxon>
    </lineage>
</organism>
<reference evidence="7" key="1">
    <citation type="submission" date="2019-01" db="EMBL/GenBank/DDBJ databases">
        <title>Colletotrichum abscissum LGMF1257.</title>
        <authorList>
            <person name="Baroncelli R."/>
        </authorList>
    </citation>
    <scope>NUCLEOTIDE SEQUENCE</scope>
    <source>
        <strain evidence="7">Ca142</strain>
    </source>
</reference>
<dbReference type="Proteomes" id="UP001056436">
    <property type="component" value="Unassembled WGS sequence"/>
</dbReference>
<sequence length="499" mass="55015">MSIHIAAISSLSVSLFHHSHSIGLSTLLLLHSEQLCDTLFDKLSHHQTYKMGSIPAGWRQLDVGVVGGGIGGMSVAIALRRAGHKVTIYERNDFAGEVGASVSCAANGTRWLHEWGVDVEKGDPVVLKSLINRDWKTGEPVSVYSLDDYEKRWGYVYNMFHRQYMHAMLKDTAMQEEGEGIPAKLLVNQKCKNIDLASGKVEFDTGLTATHDLIVGADGIGSVVRGLIGVKPEKRPADSSCLHANVLTEDAVKAGLVDYSQDAALEYWGGQEGKWDKIVLSPCNGGKLLSYYCFFPREKGDYVNQAWGVEDRPVEELLAPYPELDKQVLAHLAIGKDIQPWRLWMHDPYPYVNKDMVCLLGDAGHPMMPHQSQGACMAIEDAAALGILFHPKYFNGDVKDTLEVYNTVRLPRATRVQSAAAKAAYNINERIGFSNNTSTSTYKVADERAKLTIEEMNGYDMYKDIEEVIAQRSGAPFTQKFIKGLPIGLELSPGVIVGQ</sequence>
<name>A0A9P9XQ48_9PEZI</name>
<dbReference type="PANTHER" id="PTHR13789">
    <property type="entry name" value="MONOOXYGENASE"/>
    <property type="match status" value="1"/>
</dbReference>
<feature type="domain" description="FAD-binding" evidence="6">
    <location>
        <begin position="61"/>
        <end position="417"/>
    </location>
</feature>
<dbReference type="OrthoDB" id="1047367at2759"/>
<dbReference type="SUPFAM" id="SSF51905">
    <property type="entry name" value="FAD/NAD(P)-binding domain"/>
    <property type="match status" value="1"/>
</dbReference>
<evidence type="ECO:0000256" key="3">
    <source>
        <dbReference type="ARBA" id="ARBA00022827"/>
    </source>
</evidence>
<dbReference type="GO" id="GO:0004497">
    <property type="term" value="F:monooxygenase activity"/>
    <property type="evidence" value="ECO:0007669"/>
    <property type="project" value="UniProtKB-KW"/>
</dbReference>
<gene>
    <name evidence="7" type="ORF">CABS02_01672</name>
</gene>
<dbReference type="Gene3D" id="3.50.50.60">
    <property type="entry name" value="FAD/NAD(P)-binding domain"/>
    <property type="match status" value="1"/>
</dbReference>
<keyword evidence="5" id="KW-0503">Monooxygenase</keyword>
<evidence type="ECO:0000256" key="2">
    <source>
        <dbReference type="ARBA" id="ARBA00022630"/>
    </source>
</evidence>
<evidence type="ECO:0000256" key="4">
    <source>
        <dbReference type="ARBA" id="ARBA00023002"/>
    </source>
</evidence>
<keyword evidence="4" id="KW-0560">Oxidoreductase</keyword>
<protein>
    <submittedName>
        <fullName evidence="7">Salicylate hydroxylase</fullName>
    </submittedName>
</protein>
<dbReference type="EMBL" id="SDAQ01000005">
    <property type="protein sequence ID" value="KAI3557999.1"/>
    <property type="molecule type" value="Genomic_DNA"/>
</dbReference>
<evidence type="ECO:0000256" key="1">
    <source>
        <dbReference type="ARBA" id="ARBA00007992"/>
    </source>
</evidence>
<comment type="similarity">
    <text evidence="1">Belongs to the paxM FAD-dependent monooxygenase family.</text>
</comment>
<accession>A0A9P9XQ48</accession>